<name>A0ABQ2NU85_9BACI</name>
<evidence type="ECO:0008006" key="4">
    <source>
        <dbReference type="Google" id="ProtNLM"/>
    </source>
</evidence>
<evidence type="ECO:0000313" key="3">
    <source>
        <dbReference type="Proteomes" id="UP000641206"/>
    </source>
</evidence>
<feature type="transmembrane region" description="Helical" evidence="1">
    <location>
        <begin position="67"/>
        <end position="84"/>
    </location>
</feature>
<reference evidence="3" key="1">
    <citation type="journal article" date="2019" name="Int. J. Syst. Evol. Microbiol.">
        <title>The Global Catalogue of Microorganisms (GCM) 10K type strain sequencing project: providing services to taxonomists for standard genome sequencing and annotation.</title>
        <authorList>
            <consortium name="The Broad Institute Genomics Platform"/>
            <consortium name="The Broad Institute Genome Sequencing Center for Infectious Disease"/>
            <person name="Wu L."/>
            <person name="Ma J."/>
        </authorList>
    </citation>
    <scope>NUCLEOTIDE SEQUENCE [LARGE SCALE GENOMIC DNA]</scope>
    <source>
        <strain evidence="3">CGMCC 1.7693</strain>
    </source>
</reference>
<proteinExistence type="predicted"/>
<feature type="transmembrane region" description="Helical" evidence="1">
    <location>
        <begin position="43"/>
        <end position="60"/>
    </location>
</feature>
<organism evidence="2 3">
    <name type="scientific">Oceanobacillus neutriphilus</name>
    <dbReference type="NCBI Taxonomy" id="531815"/>
    <lineage>
        <taxon>Bacteria</taxon>
        <taxon>Bacillati</taxon>
        <taxon>Bacillota</taxon>
        <taxon>Bacilli</taxon>
        <taxon>Bacillales</taxon>
        <taxon>Bacillaceae</taxon>
        <taxon>Oceanobacillus</taxon>
    </lineage>
</organism>
<dbReference type="RefSeq" id="WP_188734264.1">
    <property type="nucleotide sequence ID" value="NZ_BMLW01000005.1"/>
</dbReference>
<feature type="transmembrane region" description="Helical" evidence="1">
    <location>
        <begin position="7"/>
        <end position="31"/>
    </location>
</feature>
<sequence>MKNICQNLYLGLACLAFLCILIQVYFAGIALFQDYTYWNIHKAFSLFKYIYLAMFIVGLLGKMPKSLTWYALILFAVANLQYYTAHGFLASFHVILPFVIFSLNFIIIRNTLKLVKRK</sequence>
<keyword evidence="1" id="KW-0472">Membrane</keyword>
<dbReference type="Proteomes" id="UP000641206">
    <property type="component" value="Unassembled WGS sequence"/>
</dbReference>
<feature type="transmembrane region" description="Helical" evidence="1">
    <location>
        <begin position="90"/>
        <end position="108"/>
    </location>
</feature>
<protein>
    <recommendedName>
        <fullName evidence="4">DoxX-like family protein</fullName>
    </recommendedName>
</protein>
<keyword evidence="3" id="KW-1185">Reference proteome</keyword>
<gene>
    <name evidence="2" type="ORF">GCM10011346_19710</name>
</gene>
<dbReference type="InterPro" id="IPR046192">
    <property type="entry name" value="DUF6220"/>
</dbReference>
<keyword evidence="1" id="KW-0812">Transmembrane</keyword>
<evidence type="ECO:0000313" key="2">
    <source>
        <dbReference type="EMBL" id="GGP10667.1"/>
    </source>
</evidence>
<dbReference type="EMBL" id="BMLW01000005">
    <property type="protein sequence ID" value="GGP10667.1"/>
    <property type="molecule type" value="Genomic_DNA"/>
</dbReference>
<dbReference type="Pfam" id="PF19728">
    <property type="entry name" value="DUF6220"/>
    <property type="match status" value="1"/>
</dbReference>
<evidence type="ECO:0000256" key="1">
    <source>
        <dbReference type="SAM" id="Phobius"/>
    </source>
</evidence>
<keyword evidence="1" id="KW-1133">Transmembrane helix</keyword>
<comment type="caution">
    <text evidence="2">The sequence shown here is derived from an EMBL/GenBank/DDBJ whole genome shotgun (WGS) entry which is preliminary data.</text>
</comment>
<accession>A0ABQ2NU85</accession>